<dbReference type="OrthoDB" id="355609at2"/>
<evidence type="ECO:0000259" key="2">
    <source>
        <dbReference type="Pfam" id="PF12733"/>
    </source>
</evidence>
<dbReference type="RefSeq" id="WP_015707089.1">
    <property type="nucleotide sequence ID" value="NC_015578.1"/>
</dbReference>
<feature type="signal peptide" evidence="1">
    <location>
        <begin position="1"/>
        <end position="22"/>
    </location>
</feature>
<keyword evidence="1" id="KW-0732">Signal</keyword>
<dbReference type="HOGENOM" id="CLU_463036_0_0_12"/>
<accession>F5YLQ5</accession>
<evidence type="ECO:0000313" key="4">
    <source>
        <dbReference type="Proteomes" id="UP000009223"/>
    </source>
</evidence>
<dbReference type="InterPro" id="IPR025883">
    <property type="entry name" value="Cadherin-like_domain"/>
</dbReference>
<feature type="domain" description="Cadherin-like beta-sandwich-like" evidence="2">
    <location>
        <begin position="160"/>
        <end position="238"/>
    </location>
</feature>
<dbReference type="Pfam" id="PF12733">
    <property type="entry name" value="Cadherin-like"/>
    <property type="match status" value="2"/>
</dbReference>
<dbReference type="AlphaFoldDB" id="F5YLQ5"/>
<dbReference type="Proteomes" id="UP000009223">
    <property type="component" value="Chromosome"/>
</dbReference>
<dbReference type="PROSITE" id="PS51257">
    <property type="entry name" value="PROKAR_LIPOPROTEIN"/>
    <property type="match status" value="1"/>
</dbReference>
<dbReference type="STRING" id="545694.TREPR_3175"/>
<name>F5YLQ5_TREPZ</name>
<reference evidence="3 4" key="2">
    <citation type="journal article" date="2011" name="ISME J.">
        <title>RNA-seq reveals cooperative metabolic interactions between two termite-gut spirochete species in co-culture.</title>
        <authorList>
            <person name="Rosenthal A.Z."/>
            <person name="Matson E.G."/>
            <person name="Eldar A."/>
            <person name="Leadbetter J.R."/>
        </authorList>
    </citation>
    <scope>NUCLEOTIDE SEQUENCE [LARGE SCALE GENOMIC DNA]</scope>
    <source>
        <strain evidence="4">ATCC BAA-887 / DSM 12427 / ZAS-2</strain>
    </source>
</reference>
<keyword evidence="4" id="KW-1185">Reference proteome</keyword>
<keyword evidence="3" id="KW-0449">Lipoprotein</keyword>
<feature type="chain" id="PRO_5003329827" evidence="1">
    <location>
        <begin position="23"/>
        <end position="677"/>
    </location>
</feature>
<dbReference type="EMBL" id="CP001843">
    <property type="protein sequence ID" value="AEF86730.1"/>
    <property type="molecule type" value="Genomic_DNA"/>
</dbReference>
<sequence>MNIRVKCFFAGLRLLAALVLTALFSACPQVEGVKASDNRLLSITASRGDLSPLFNPDYTDYELLVPFDAESVRLEAVPGDGGARVSPGRVVEKPLGPVDTVVVFTVYPQDWSAVRDYTVTVRRKSPVSKNTNLASVWVADKDGNKWPFSDYHNDNDEPLAFSPGLTAYTVKVPNSMERIALICTPTNENAAVSDTGHYKKTAEYTYTELAVGIPEEINVTVTSEDRTETKTYTFTVTRAAPDPGNNRLRRLWINGKLAADFKGSDAAYTANVSWADSVTLKAEAEELGARIYDSTDTAINPEGSAVTAVQDLPFSGAGVITYTLRVASVDGSDMAYTITLTRLSKDASLGSITVTATAAGSLETWTPALIDFLPTDDRSWAYGTEETPLITTQSANITVTGTLPTGSLAQISSPLENTLSEGVHCLTLTVTAQDTTVRHTYSIWLERLPVDSNADLSNLQVQAGGMTHTLISSSPSPETNYSLSIPAATAGVTITATPASSLAKTLTVKGSNVSFGASRNVTEISPGITTIPVVVTAQDGTTKTYVITLYKPGTAGLSITLLLSDGGDFITIDRDLPDSNIFIYQNGIASGAGHQDLPRTVEFSFTGETGYWWYVDGKKKGNNNESLLIDALNYSLTKHRVTLMVQQGDIIISREIFFTVTMNVVEDGFDDLPSYSY</sequence>
<protein>
    <submittedName>
        <fullName evidence="3">Putative lipoprotein</fullName>
    </submittedName>
</protein>
<organism evidence="3 4">
    <name type="scientific">Treponema primitia (strain ATCC BAA-887 / DSM 12427 / ZAS-2)</name>
    <dbReference type="NCBI Taxonomy" id="545694"/>
    <lineage>
        <taxon>Bacteria</taxon>
        <taxon>Pseudomonadati</taxon>
        <taxon>Spirochaetota</taxon>
        <taxon>Spirochaetia</taxon>
        <taxon>Spirochaetales</taxon>
        <taxon>Treponemataceae</taxon>
        <taxon>Treponema</taxon>
    </lineage>
</organism>
<evidence type="ECO:0000256" key="1">
    <source>
        <dbReference type="SAM" id="SignalP"/>
    </source>
</evidence>
<reference evidence="4" key="1">
    <citation type="submission" date="2009-12" db="EMBL/GenBank/DDBJ databases">
        <title>Complete sequence of Treponema primitia strain ZAS-2.</title>
        <authorList>
            <person name="Tetu S.G."/>
            <person name="Matson E."/>
            <person name="Ren Q."/>
            <person name="Seshadri R."/>
            <person name="Elbourne L."/>
            <person name="Hassan K.A."/>
            <person name="Durkin A."/>
            <person name="Radune D."/>
            <person name="Mohamoud Y."/>
            <person name="Shay R."/>
            <person name="Jin S."/>
            <person name="Zhang X."/>
            <person name="Lucey K."/>
            <person name="Ballor N.R."/>
            <person name="Ottesen E."/>
            <person name="Rosenthal R."/>
            <person name="Allen A."/>
            <person name="Leadbetter J.R."/>
            <person name="Paulsen I.T."/>
        </authorList>
    </citation>
    <scope>NUCLEOTIDE SEQUENCE [LARGE SCALE GENOMIC DNA]</scope>
    <source>
        <strain evidence="4">ATCC BAA-887 / DSM 12427 / ZAS-2</strain>
    </source>
</reference>
<evidence type="ECO:0000313" key="3">
    <source>
        <dbReference type="EMBL" id="AEF86730.1"/>
    </source>
</evidence>
<dbReference type="KEGG" id="tpi:TREPR_3175"/>
<proteinExistence type="predicted"/>
<feature type="domain" description="Cadherin-like beta-sandwich-like" evidence="2">
    <location>
        <begin position="478"/>
        <end position="551"/>
    </location>
</feature>
<gene>
    <name evidence="3" type="ordered locus">TREPR_3175</name>
</gene>
<dbReference type="eggNOG" id="COG5184">
    <property type="taxonomic scope" value="Bacteria"/>
</dbReference>